<evidence type="ECO:0000313" key="6">
    <source>
        <dbReference type="Proteomes" id="UP001498476"/>
    </source>
</evidence>
<dbReference type="Pfam" id="PF12796">
    <property type="entry name" value="Ank_2"/>
    <property type="match status" value="1"/>
</dbReference>
<organism evidence="5 6">
    <name type="scientific">Neonectria punicea</name>
    <dbReference type="NCBI Taxonomy" id="979145"/>
    <lineage>
        <taxon>Eukaryota</taxon>
        <taxon>Fungi</taxon>
        <taxon>Dikarya</taxon>
        <taxon>Ascomycota</taxon>
        <taxon>Pezizomycotina</taxon>
        <taxon>Sordariomycetes</taxon>
        <taxon>Hypocreomycetidae</taxon>
        <taxon>Hypocreales</taxon>
        <taxon>Nectriaceae</taxon>
        <taxon>Neonectria</taxon>
    </lineage>
</organism>
<comment type="caution">
    <text evidence="5">The sequence shown here is derived from an EMBL/GenBank/DDBJ whole genome shotgun (WGS) entry which is preliminary data.</text>
</comment>
<protein>
    <submittedName>
        <fullName evidence="5">Uncharacterized protein</fullName>
    </submittedName>
</protein>
<evidence type="ECO:0000256" key="2">
    <source>
        <dbReference type="ARBA" id="ARBA00023043"/>
    </source>
</evidence>
<name>A0ABR1GQR3_9HYPO</name>
<evidence type="ECO:0000256" key="1">
    <source>
        <dbReference type="ARBA" id="ARBA00022737"/>
    </source>
</evidence>
<feature type="repeat" description="ANK" evidence="3">
    <location>
        <begin position="130"/>
        <end position="162"/>
    </location>
</feature>
<dbReference type="Pfam" id="PF00023">
    <property type="entry name" value="Ank"/>
    <property type="match status" value="1"/>
</dbReference>
<accession>A0ABR1GQR3</accession>
<evidence type="ECO:0000256" key="4">
    <source>
        <dbReference type="SAM" id="MobiDB-lite"/>
    </source>
</evidence>
<keyword evidence="6" id="KW-1185">Reference proteome</keyword>
<feature type="repeat" description="ANK" evidence="3">
    <location>
        <begin position="96"/>
        <end position="129"/>
    </location>
</feature>
<dbReference type="Gene3D" id="1.25.40.20">
    <property type="entry name" value="Ankyrin repeat-containing domain"/>
    <property type="match status" value="1"/>
</dbReference>
<feature type="region of interest" description="Disordered" evidence="4">
    <location>
        <begin position="42"/>
        <end position="82"/>
    </location>
</feature>
<dbReference type="SMART" id="SM00248">
    <property type="entry name" value="ANK"/>
    <property type="match status" value="4"/>
</dbReference>
<gene>
    <name evidence="5" type="ORF">QQX98_010049</name>
</gene>
<dbReference type="PANTHER" id="PTHR24198:SF165">
    <property type="entry name" value="ANKYRIN REPEAT-CONTAINING PROTEIN-RELATED"/>
    <property type="match status" value="1"/>
</dbReference>
<dbReference type="InterPro" id="IPR036770">
    <property type="entry name" value="Ankyrin_rpt-contain_sf"/>
</dbReference>
<proteinExistence type="predicted"/>
<dbReference type="PROSITE" id="PS50088">
    <property type="entry name" value="ANK_REPEAT"/>
    <property type="match status" value="3"/>
</dbReference>
<keyword evidence="2 3" id="KW-0040">ANK repeat</keyword>
<reference evidence="5 6" key="1">
    <citation type="journal article" date="2025" name="Microbiol. Resour. Announc.">
        <title>Draft genome sequences for Neonectria magnoliae and Neonectria punicea, canker pathogens of Liriodendron tulipifera and Acer saccharum in West Virginia.</title>
        <authorList>
            <person name="Petronek H.M."/>
            <person name="Kasson M.T."/>
            <person name="Metheny A.M."/>
            <person name="Stauder C.M."/>
            <person name="Lovett B."/>
            <person name="Lynch S.C."/>
            <person name="Garnas J.R."/>
            <person name="Kasson L.R."/>
            <person name="Stajich J.E."/>
        </authorList>
    </citation>
    <scope>NUCLEOTIDE SEQUENCE [LARGE SCALE GENOMIC DNA]</scope>
    <source>
        <strain evidence="5 6">NRRL 64653</strain>
    </source>
</reference>
<dbReference type="PANTHER" id="PTHR24198">
    <property type="entry name" value="ANKYRIN REPEAT AND PROTEIN KINASE DOMAIN-CONTAINING PROTEIN"/>
    <property type="match status" value="1"/>
</dbReference>
<dbReference type="PROSITE" id="PS50297">
    <property type="entry name" value="ANK_REP_REGION"/>
    <property type="match status" value="2"/>
</dbReference>
<sequence length="249" mass="27000">VQCRPGTLVQSNPSGGTEELNLDGINFLDLLDSDLVIESQAAPDSSAIPHLIPDPSSNQSKEKESQRHHPGKRRPYYHIGNRPQHSFYHKPGDPAGWLSPLHIAAQQGHEGVLRALLLRPRIDPNGRDSDGRTPLMHAIIEGHAKSVIALLDGGALISRGDLDEHNALHYAAWYEQDEVLRVLLQACGPGGPEINACGSTGWTPLHVATAWGFEAGVLMLLDFGADPSCVAPKCPHLLDPFKDFGDDYS</sequence>
<feature type="non-terminal residue" evidence="5">
    <location>
        <position position="1"/>
    </location>
</feature>
<feature type="repeat" description="ANK" evidence="3">
    <location>
        <begin position="200"/>
        <end position="226"/>
    </location>
</feature>
<evidence type="ECO:0000313" key="5">
    <source>
        <dbReference type="EMBL" id="KAK7404145.1"/>
    </source>
</evidence>
<dbReference type="Proteomes" id="UP001498476">
    <property type="component" value="Unassembled WGS sequence"/>
</dbReference>
<evidence type="ECO:0000256" key="3">
    <source>
        <dbReference type="PROSITE-ProRule" id="PRU00023"/>
    </source>
</evidence>
<dbReference type="InterPro" id="IPR002110">
    <property type="entry name" value="Ankyrin_rpt"/>
</dbReference>
<dbReference type="EMBL" id="JAZAVJ010000212">
    <property type="protein sequence ID" value="KAK7404145.1"/>
    <property type="molecule type" value="Genomic_DNA"/>
</dbReference>
<keyword evidence="1" id="KW-0677">Repeat</keyword>
<dbReference type="SUPFAM" id="SSF48403">
    <property type="entry name" value="Ankyrin repeat"/>
    <property type="match status" value="1"/>
</dbReference>